<sequence length="276" mass="28871" precursor="true">MLRAVVFGACLLAGGMAAAQQGETLADVKQDLAVLTVELRKLRAELNTTGAPSVAVGGSALDRITAIESELQRVTAKTEELEFRIGQVVRDGTNRIGDLKFRICELEPGCDIGRLSETDPLGGDAGPAPVAAQPAPPPATDALPFDGELAISEEADFRAALEALDEGDYAGAEMLFAQFRETYPMGPLEPAALIGEGRALEAQGHTREAARRYLSAYSGFPDAKVAPEALWRLGDALGALGSVSEACITLGEVALRYPGSDAVSRATASRQSLGCQ</sequence>
<proteinExistence type="inferred from homology"/>
<dbReference type="SUPFAM" id="SSF48452">
    <property type="entry name" value="TPR-like"/>
    <property type="match status" value="1"/>
</dbReference>
<dbReference type="Proteomes" id="UP000030960">
    <property type="component" value="Unassembled WGS sequence"/>
</dbReference>
<dbReference type="InterPro" id="IPR034706">
    <property type="entry name" value="CpoB"/>
</dbReference>
<comment type="subcellular location">
    <subcellularLocation>
        <location evidence="1">Periplasm</location>
    </subcellularLocation>
</comment>
<dbReference type="STRING" id="561184.SAMN05216376_108222"/>
<accession>A0A0B3RWW7</accession>
<dbReference type="GO" id="GO:0030288">
    <property type="term" value="C:outer membrane-bounded periplasmic space"/>
    <property type="evidence" value="ECO:0007669"/>
    <property type="project" value="UniProtKB-UniRule"/>
</dbReference>
<dbReference type="HAMAP" id="MF_02066">
    <property type="entry name" value="CpoB"/>
    <property type="match status" value="1"/>
</dbReference>
<comment type="similarity">
    <text evidence="1">Belongs to the CpoB family.</text>
</comment>
<comment type="function">
    <text evidence="1">Mediates coordination of peptidoglycan synthesis and outer membrane constriction during cell division.</text>
</comment>
<feature type="region of interest" description="Disordered" evidence="2">
    <location>
        <begin position="117"/>
        <end position="136"/>
    </location>
</feature>
<keyword evidence="1" id="KW-0574">Periplasm</keyword>
<dbReference type="Gene3D" id="1.25.40.10">
    <property type="entry name" value="Tetratricopeptide repeat domain"/>
    <property type="match status" value="1"/>
</dbReference>
<evidence type="ECO:0000313" key="3">
    <source>
        <dbReference type="EMBL" id="KHQ52592.1"/>
    </source>
</evidence>
<evidence type="ECO:0000313" key="4">
    <source>
        <dbReference type="Proteomes" id="UP000030960"/>
    </source>
</evidence>
<dbReference type="RefSeq" id="WP_043142089.1">
    <property type="nucleotide sequence ID" value="NZ_JSUQ01000010.1"/>
</dbReference>
<protein>
    <recommendedName>
        <fullName evidence="1">Cell division coordinator CpoB</fullName>
    </recommendedName>
</protein>
<keyword evidence="1" id="KW-0131">Cell cycle</keyword>
<dbReference type="OrthoDB" id="9763909at2"/>
<gene>
    <name evidence="1" type="primary">cpoB</name>
    <name evidence="3" type="ORF">OA50_02625</name>
</gene>
<evidence type="ECO:0000256" key="2">
    <source>
        <dbReference type="SAM" id="MobiDB-lite"/>
    </source>
</evidence>
<organism evidence="3 4">
    <name type="scientific">Mameliella alba</name>
    <dbReference type="NCBI Taxonomy" id="561184"/>
    <lineage>
        <taxon>Bacteria</taxon>
        <taxon>Pseudomonadati</taxon>
        <taxon>Pseudomonadota</taxon>
        <taxon>Alphaproteobacteria</taxon>
        <taxon>Rhodobacterales</taxon>
        <taxon>Roseobacteraceae</taxon>
        <taxon>Mameliella</taxon>
    </lineage>
</organism>
<dbReference type="InterPro" id="IPR011990">
    <property type="entry name" value="TPR-like_helical_dom_sf"/>
</dbReference>
<feature type="chain" id="PRO_5009983042" description="Cell division coordinator CpoB" evidence="1">
    <location>
        <begin position="20"/>
        <end position="276"/>
    </location>
</feature>
<name>A0A0B3RWW7_9RHOB</name>
<dbReference type="PATRIC" id="fig|1515334.3.peg.2642"/>
<evidence type="ECO:0000256" key="1">
    <source>
        <dbReference type="HAMAP-Rule" id="MF_02066"/>
    </source>
</evidence>
<dbReference type="EMBL" id="JSUQ01000010">
    <property type="protein sequence ID" value="KHQ52592.1"/>
    <property type="molecule type" value="Genomic_DNA"/>
</dbReference>
<dbReference type="AlphaFoldDB" id="A0A0B3RWW7"/>
<keyword evidence="4" id="KW-1185">Reference proteome</keyword>
<dbReference type="Pfam" id="PF13174">
    <property type="entry name" value="TPR_6"/>
    <property type="match status" value="1"/>
</dbReference>
<dbReference type="InterPro" id="IPR019734">
    <property type="entry name" value="TPR_rpt"/>
</dbReference>
<keyword evidence="1" id="KW-0132">Cell division</keyword>
<comment type="caution">
    <text evidence="3">The sequence shown here is derived from an EMBL/GenBank/DDBJ whole genome shotgun (WGS) entry which is preliminary data.</text>
</comment>
<feature type="signal peptide" evidence="1">
    <location>
        <begin position="1"/>
        <end position="19"/>
    </location>
</feature>
<reference evidence="3 4" key="1">
    <citation type="submission" date="2014-10" db="EMBL/GenBank/DDBJ databases">
        <title>Genome sequence of Ponticoccus sp. strain UMTAT08 isolated from clonal culture of toxic dinoflagellate Alexandrium tamiyavanichii.</title>
        <authorList>
            <person name="Gan H.Y."/>
            <person name="Muhd D.-D."/>
            <person name="Mohd Noor M.E."/>
            <person name="Yeong Y.S."/>
            <person name="Usup G."/>
        </authorList>
    </citation>
    <scope>NUCLEOTIDE SEQUENCE [LARGE SCALE GENOMIC DNA]</scope>
    <source>
        <strain evidence="3 4">UMTAT08</strain>
    </source>
</reference>
<feature type="compositionally biased region" description="Low complexity" evidence="2">
    <location>
        <begin position="119"/>
        <end position="133"/>
    </location>
</feature>
<keyword evidence="1" id="KW-0732">Signal</keyword>
<dbReference type="GO" id="GO:0043093">
    <property type="term" value="P:FtsZ-dependent cytokinesis"/>
    <property type="evidence" value="ECO:0007669"/>
    <property type="project" value="UniProtKB-UniRule"/>
</dbReference>